<dbReference type="AlphaFoldDB" id="A0A844ALL2"/>
<evidence type="ECO:0000313" key="6">
    <source>
        <dbReference type="Proteomes" id="UP000436694"/>
    </source>
</evidence>
<dbReference type="Pfam" id="PF14490">
    <property type="entry name" value="HHH_RecD2"/>
    <property type="match status" value="1"/>
</dbReference>
<dbReference type="EMBL" id="WIXK01000004">
    <property type="protein sequence ID" value="MQY42795.1"/>
    <property type="molecule type" value="Genomic_DNA"/>
</dbReference>
<evidence type="ECO:0000256" key="2">
    <source>
        <dbReference type="ARBA" id="ARBA00022840"/>
    </source>
</evidence>
<protein>
    <submittedName>
        <fullName evidence="5">AAA family ATPase</fullName>
    </submittedName>
</protein>
<comment type="caution">
    <text evidence="5">The sequence shown here is derived from an EMBL/GenBank/DDBJ whole genome shotgun (WGS) entry which is preliminary data.</text>
</comment>
<dbReference type="InterPro" id="IPR027785">
    <property type="entry name" value="UvrD-like_helicase_C"/>
</dbReference>
<keyword evidence="2" id="KW-0067">ATP-binding</keyword>
<dbReference type="CDD" id="cd18809">
    <property type="entry name" value="SF1_C_RecD"/>
    <property type="match status" value="1"/>
</dbReference>
<dbReference type="GO" id="GO:0005524">
    <property type="term" value="F:ATP binding"/>
    <property type="evidence" value="ECO:0007669"/>
    <property type="project" value="UniProtKB-KW"/>
</dbReference>
<feature type="domain" description="UvrD-like helicase C-terminal" evidence="3">
    <location>
        <begin position="613"/>
        <end position="658"/>
    </location>
</feature>
<dbReference type="CDD" id="cd17933">
    <property type="entry name" value="DEXSc_RecD-like"/>
    <property type="match status" value="1"/>
</dbReference>
<dbReference type="GO" id="GO:0006310">
    <property type="term" value="P:DNA recombination"/>
    <property type="evidence" value="ECO:0007669"/>
    <property type="project" value="TreeGrafter"/>
</dbReference>
<dbReference type="SUPFAM" id="SSF52540">
    <property type="entry name" value="P-loop containing nucleoside triphosphate hydrolases"/>
    <property type="match status" value="2"/>
</dbReference>
<dbReference type="GO" id="GO:0009338">
    <property type="term" value="C:exodeoxyribonuclease V complex"/>
    <property type="evidence" value="ECO:0007669"/>
    <property type="project" value="TreeGrafter"/>
</dbReference>
<evidence type="ECO:0000259" key="3">
    <source>
        <dbReference type="Pfam" id="PF13538"/>
    </source>
</evidence>
<feature type="domain" description="ATP-dependent RecD2 DNA helicase-like helix-hairpin-helix" evidence="4">
    <location>
        <begin position="149"/>
        <end position="224"/>
    </location>
</feature>
<sequence>MTKICEIQKVLWAGQCGGAVMNVLVDGEVYRAVSRASVLPRMPVPGECWQFSGVVQNHPKYGRQVQVQHAVLSKPAGRMVLSFLEGPNCPGIGRAKAKALWANLGEEIYTALNDPSDPQIGALIGEDLARTARDAWKTLETEIAAWRWCDALGLPASLSSRLSAIYGNELSERMQENPYRILAFTSWKTAERLARAIQIPPHDERRLVGAVEAVIFGQLDRGHTAIERGDLLKRLSKLLECNSALAEKAVAAAEVNGAIVTVNNLIAGVGTSVMEQFILNDLAHRFLTCSSQPDFLSGADQRKLGSILCEFEAEYQLNLNVEQRNAVIMAAQEPVSIMTGSAGTGKTTALKAIHALAEAFGVPVLQAALAGRAARRMTEATGKPAQTIVSMETALKGGLQAGGSLFLVDESSMLDLATMYRLLRLLPETTRILFVGDPGQLPPIGFGLILHALNDISGIPKTHLDQVHRQAASTGIPAASRAIRNGQLPEFQEFHREGSGVHFVPCPLNEMTDKLLNLQREMPSAQIISAVRDGPCGVNIINAIFHADRTQGMPERFGFCPGEPVIWTVNDYSLDLMNGTLGTVLTLAENRLLIDFEGEEKWIEQADTNALDLAYAITVHKAQGSQFSKVIFPHTRSRISSKQLIYTAITRATSKVVVLGELSQLRASLTHSFDASRRTTLITDLARTQFGHHANNPTRSASPIT</sequence>
<dbReference type="InterPro" id="IPR027417">
    <property type="entry name" value="P-loop_NTPase"/>
</dbReference>
<evidence type="ECO:0000256" key="1">
    <source>
        <dbReference type="ARBA" id="ARBA00022741"/>
    </source>
</evidence>
<dbReference type="Gene3D" id="3.40.50.300">
    <property type="entry name" value="P-loop containing nucleotide triphosphate hydrolases"/>
    <property type="match status" value="2"/>
</dbReference>
<dbReference type="RefSeq" id="WP_153547328.1">
    <property type="nucleotide sequence ID" value="NZ_WIXK01000004.1"/>
</dbReference>
<accession>A0A844ALL2</accession>
<name>A0A844ALL2_9RHOB</name>
<dbReference type="Gene3D" id="1.10.10.2220">
    <property type="match status" value="1"/>
</dbReference>
<evidence type="ECO:0000259" key="4">
    <source>
        <dbReference type="Pfam" id="PF14490"/>
    </source>
</evidence>
<dbReference type="Pfam" id="PF13604">
    <property type="entry name" value="AAA_30"/>
    <property type="match status" value="1"/>
</dbReference>
<dbReference type="GO" id="GO:0017116">
    <property type="term" value="F:single-stranded DNA helicase activity"/>
    <property type="evidence" value="ECO:0007669"/>
    <property type="project" value="TreeGrafter"/>
</dbReference>
<reference evidence="5 6" key="1">
    <citation type="submission" date="2019-10" db="EMBL/GenBank/DDBJ databases">
        <title>Epibacterium sp. nov., isolated from seawater.</title>
        <authorList>
            <person name="Zhang X."/>
            <person name="Li N."/>
        </authorList>
    </citation>
    <scope>NUCLEOTIDE SEQUENCE [LARGE SCALE GENOMIC DNA]</scope>
    <source>
        <strain evidence="5 6">SM1969</strain>
    </source>
</reference>
<dbReference type="Gene3D" id="2.30.30.940">
    <property type="match status" value="1"/>
</dbReference>
<dbReference type="InterPro" id="IPR050534">
    <property type="entry name" value="Coronavir_polyprotein_1ab"/>
</dbReference>
<proteinExistence type="predicted"/>
<keyword evidence="6" id="KW-1185">Reference proteome</keyword>
<dbReference type="InterPro" id="IPR029493">
    <property type="entry name" value="RecD2-like_HHH"/>
</dbReference>
<evidence type="ECO:0000313" key="5">
    <source>
        <dbReference type="EMBL" id="MQY42795.1"/>
    </source>
</evidence>
<dbReference type="Pfam" id="PF13538">
    <property type="entry name" value="UvrD_C_2"/>
    <property type="match status" value="1"/>
</dbReference>
<dbReference type="PANTHER" id="PTHR43788:SF6">
    <property type="entry name" value="DNA HELICASE B"/>
    <property type="match status" value="1"/>
</dbReference>
<dbReference type="PANTHER" id="PTHR43788">
    <property type="entry name" value="DNA2/NAM7 HELICASE FAMILY MEMBER"/>
    <property type="match status" value="1"/>
</dbReference>
<organism evidence="5 6">
    <name type="scientific">Tritonibacter aquimaris</name>
    <dbReference type="NCBI Taxonomy" id="2663379"/>
    <lineage>
        <taxon>Bacteria</taxon>
        <taxon>Pseudomonadati</taxon>
        <taxon>Pseudomonadota</taxon>
        <taxon>Alphaproteobacteria</taxon>
        <taxon>Rhodobacterales</taxon>
        <taxon>Paracoccaceae</taxon>
        <taxon>Tritonibacter</taxon>
    </lineage>
</organism>
<keyword evidence="1" id="KW-0547">Nucleotide-binding</keyword>
<dbReference type="Proteomes" id="UP000436694">
    <property type="component" value="Unassembled WGS sequence"/>
</dbReference>
<gene>
    <name evidence="5" type="ORF">GG681_09090</name>
</gene>